<organism evidence="5 6">
    <name type="scientific">Protea cynaroides</name>
    <dbReference type="NCBI Taxonomy" id="273540"/>
    <lineage>
        <taxon>Eukaryota</taxon>
        <taxon>Viridiplantae</taxon>
        <taxon>Streptophyta</taxon>
        <taxon>Embryophyta</taxon>
        <taxon>Tracheophyta</taxon>
        <taxon>Spermatophyta</taxon>
        <taxon>Magnoliopsida</taxon>
        <taxon>Proteales</taxon>
        <taxon>Proteaceae</taxon>
        <taxon>Protea</taxon>
    </lineage>
</organism>
<dbReference type="Pfam" id="PF00085">
    <property type="entry name" value="Thioredoxin"/>
    <property type="match status" value="1"/>
</dbReference>
<dbReference type="FunFam" id="3.40.30.10:FF:000245">
    <property type="entry name" value="Thioredoxin"/>
    <property type="match status" value="1"/>
</dbReference>
<feature type="domain" description="Thioredoxin" evidence="4">
    <location>
        <begin position="1"/>
        <end position="121"/>
    </location>
</feature>
<reference evidence="5" key="1">
    <citation type="journal article" date="2023" name="Plant J.">
        <title>The genome of the king protea, Protea cynaroides.</title>
        <authorList>
            <person name="Chang J."/>
            <person name="Duong T.A."/>
            <person name="Schoeman C."/>
            <person name="Ma X."/>
            <person name="Roodt D."/>
            <person name="Barker N."/>
            <person name="Li Z."/>
            <person name="Van de Peer Y."/>
            <person name="Mizrachi E."/>
        </authorList>
    </citation>
    <scope>NUCLEOTIDE SEQUENCE</scope>
    <source>
        <tissue evidence="5">Young leaves</tissue>
    </source>
</reference>
<dbReference type="Gene3D" id="3.40.30.10">
    <property type="entry name" value="Glutaredoxin"/>
    <property type="match status" value="1"/>
</dbReference>
<dbReference type="EMBL" id="JAMYWD010000001">
    <property type="protein sequence ID" value="KAJ4981672.1"/>
    <property type="molecule type" value="Genomic_DNA"/>
</dbReference>
<keyword evidence="1" id="KW-0813">Transport</keyword>
<evidence type="ECO:0000259" key="4">
    <source>
        <dbReference type="PROSITE" id="PS51352"/>
    </source>
</evidence>
<dbReference type="InterPro" id="IPR036249">
    <property type="entry name" value="Thioredoxin-like_sf"/>
</dbReference>
<dbReference type="PANTHER" id="PTHR10438:SF242">
    <property type="entry name" value="THIOREDOXIN-LIKE PROTEIN CXXS1"/>
    <property type="match status" value="1"/>
</dbReference>
<keyword evidence="1" id="KW-0249">Electron transport</keyword>
<dbReference type="PANTHER" id="PTHR10438">
    <property type="entry name" value="THIOREDOXIN"/>
    <property type="match status" value="1"/>
</dbReference>
<dbReference type="InterPro" id="IPR013766">
    <property type="entry name" value="Thioredoxin_domain"/>
</dbReference>
<name>A0A9Q0R3J5_9MAGN</name>
<dbReference type="AlphaFoldDB" id="A0A9Q0R3J5"/>
<dbReference type="SUPFAM" id="SSF52833">
    <property type="entry name" value="Thioredoxin-like"/>
    <property type="match status" value="1"/>
</dbReference>
<dbReference type="PROSITE" id="PS51352">
    <property type="entry name" value="THIOREDOXIN_2"/>
    <property type="match status" value="1"/>
</dbReference>
<accession>A0A9Q0R3J5</accession>
<dbReference type="InterPro" id="IPR050620">
    <property type="entry name" value="Thioredoxin_H-type-like"/>
</dbReference>
<evidence type="ECO:0000313" key="5">
    <source>
        <dbReference type="EMBL" id="KAJ4981672.1"/>
    </source>
</evidence>
<dbReference type="OrthoDB" id="10263751at2759"/>
<sequence length="128" mass="14140">MEAGQGQEETVKSRVVKVDSQESWDLFVSQANSQGNPVVVHFTAAWCMPSVAMKPILEQLASVHQDILFLSVDVDEVKEVASKMEIKAMPTLLLLRKGSQVDKLVGANPEEIKKRIDGFVFSSRALIN</sequence>
<keyword evidence="2" id="KW-1015">Disulfide bond</keyword>
<evidence type="ECO:0000256" key="1">
    <source>
        <dbReference type="ARBA" id="ARBA00022982"/>
    </source>
</evidence>
<evidence type="ECO:0000256" key="2">
    <source>
        <dbReference type="ARBA" id="ARBA00023157"/>
    </source>
</evidence>
<dbReference type="CDD" id="cd02947">
    <property type="entry name" value="TRX_family"/>
    <property type="match status" value="1"/>
</dbReference>
<evidence type="ECO:0000256" key="3">
    <source>
        <dbReference type="ARBA" id="ARBA00023284"/>
    </source>
</evidence>
<keyword evidence="3" id="KW-0676">Redox-active center</keyword>
<protein>
    <recommendedName>
        <fullName evidence="4">Thioredoxin domain-containing protein</fullName>
    </recommendedName>
</protein>
<comment type="caution">
    <text evidence="5">The sequence shown here is derived from an EMBL/GenBank/DDBJ whole genome shotgun (WGS) entry which is preliminary data.</text>
</comment>
<dbReference type="Proteomes" id="UP001141806">
    <property type="component" value="Unassembled WGS sequence"/>
</dbReference>
<keyword evidence="6" id="KW-1185">Reference proteome</keyword>
<gene>
    <name evidence="5" type="ORF">NE237_032509</name>
</gene>
<proteinExistence type="predicted"/>
<evidence type="ECO:0000313" key="6">
    <source>
        <dbReference type="Proteomes" id="UP001141806"/>
    </source>
</evidence>